<comment type="catalytic activity">
    <reaction evidence="6">
        <text>N(6)-methyl-L-lysyl-[protein] + S-adenosyl-L-methionine = N(6),N(6)-dimethyl-L-lysyl-[protein] + S-adenosyl-L-homocysteine + H(+)</text>
        <dbReference type="Rhea" id="RHEA:54196"/>
        <dbReference type="Rhea" id="RHEA-COMP:13053"/>
        <dbReference type="Rhea" id="RHEA-COMP:13827"/>
        <dbReference type="ChEBI" id="CHEBI:15378"/>
        <dbReference type="ChEBI" id="CHEBI:57856"/>
        <dbReference type="ChEBI" id="CHEBI:59789"/>
        <dbReference type="ChEBI" id="CHEBI:61929"/>
        <dbReference type="ChEBI" id="CHEBI:61976"/>
    </reaction>
</comment>
<dbReference type="Proteomes" id="UP001209878">
    <property type="component" value="Unassembled WGS sequence"/>
</dbReference>
<dbReference type="InterPro" id="IPR051419">
    <property type="entry name" value="Lys/N-term_MeTrsfase_sf"/>
</dbReference>
<proteinExistence type="inferred from homology"/>
<protein>
    <recommendedName>
        <fullName evidence="9">EEF1A lysine methyltransferase 4</fullName>
    </recommendedName>
</protein>
<dbReference type="InterPro" id="IPR029063">
    <property type="entry name" value="SAM-dependent_MTases_sf"/>
</dbReference>
<dbReference type="InterPro" id="IPR025714">
    <property type="entry name" value="Methyltranfer_dom"/>
</dbReference>
<reference evidence="11" key="1">
    <citation type="journal article" date="2023" name="Mol. Biol. Evol.">
        <title>Third-Generation Sequencing Reveals the Adaptive Role of the Epigenome in Three Deep-Sea Polychaetes.</title>
        <authorList>
            <person name="Perez M."/>
            <person name="Aroh O."/>
            <person name="Sun Y."/>
            <person name="Lan Y."/>
            <person name="Juniper S.K."/>
            <person name="Young C.R."/>
            <person name="Angers B."/>
            <person name="Qian P.Y."/>
        </authorList>
    </citation>
    <scope>NUCLEOTIDE SEQUENCE</scope>
    <source>
        <strain evidence="11">R07B-5</strain>
    </source>
</reference>
<dbReference type="FunFam" id="3.40.50.150:FF:000111">
    <property type="entry name" value="EEF1A lysine methyltransferase 4"/>
    <property type="match status" value="1"/>
</dbReference>
<dbReference type="CDD" id="cd02440">
    <property type="entry name" value="AdoMet_MTases"/>
    <property type="match status" value="1"/>
</dbReference>
<evidence type="ECO:0000256" key="2">
    <source>
        <dbReference type="ARBA" id="ARBA00022553"/>
    </source>
</evidence>
<dbReference type="GO" id="GO:0008168">
    <property type="term" value="F:methyltransferase activity"/>
    <property type="evidence" value="ECO:0007669"/>
    <property type="project" value="UniProtKB-KW"/>
</dbReference>
<evidence type="ECO:0000256" key="7">
    <source>
        <dbReference type="ARBA" id="ARBA00052410"/>
    </source>
</evidence>
<evidence type="ECO:0000256" key="4">
    <source>
        <dbReference type="ARBA" id="ARBA00022679"/>
    </source>
</evidence>
<keyword evidence="2" id="KW-0597">Phosphoprotein</keyword>
<feature type="domain" description="Methyltransferase" evidence="10">
    <location>
        <begin position="44"/>
        <end position="164"/>
    </location>
</feature>
<keyword evidence="5" id="KW-0949">S-adenosyl-L-methionine</keyword>
<dbReference type="AlphaFoldDB" id="A0AAD9PAT7"/>
<comment type="function">
    <text evidence="8">Protein-lysine methyltransferase that efficiently catalyzes three successive methylations on 'Lys-36' in eukaryotic translation elongation factor 1 alpha (EEF1A1 or EEF1A2).</text>
</comment>
<gene>
    <name evidence="11" type="ORF">NP493_53g06012</name>
</gene>
<evidence type="ECO:0000313" key="11">
    <source>
        <dbReference type="EMBL" id="KAK2191373.1"/>
    </source>
</evidence>
<comment type="similarity">
    <text evidence="1">Belongs to the methyltransferase superfamily.</text>
</comment>
<dbReference type="PANTHER" id="PTHR12176:SF80">
    <property type="entry name" value="EEF1A LYSINE METHYLTRANSFERASE 4"/>
    <property type="match status" value="1"/>
</dbReference>
<name>A0AAD9PAT7_RIDPI</name>
<dbReference type="Gene3D" id="3.40.50.150">
    <property type="entry name" value="Vaccinia Virus protein VP39"/>
    <property type="match status" value="1"/>
</dbReference>
<evidence type="ECO:0000256" key="5">
    <source>
        <dbReference type="ARBA" id="ARBA00022691"/>
    </source>
</evidence>
<accession>A0AAD9PAT7</accession>
<evidence type="ECO:0000259" key="10">
    <source>
        <dbReference type="Pfam" id="PF13847"/>
    </source>
</evidence>
<sequence length="245" mass="28492">MALPNKNEHYKDKTYWNKRYTTEESYDWFAKYSAFRCHILTTVKKDDRILMLGCGNSSLSEEMYADGFTKITNIDYSPAVIENMRERCCKLSHMDWQVMDITDLQFDNGTFEVVIEKGTLDAMLVSENDPWNISAEGEEMINKILGQVSSVLRPGGRFISITFAQPHFRKPLYAQRRWHWSLETRTFGDGFEYFVYVMVKGGELTTADVTMMSQRNRRHHRPVSPATIDSDDENFLLTNLECVSD</sequence>
<keyword evidence="3" id="KW-0489">Methyltransferase</keyword>
<comment type="catalytic activity">
    <reaction evidence="7">
        <text>N(6),N(6)-dimethyl-L-lysyl-[protein] + S-adenosyl-L-methionine = N(6),N(6),N(6)-trimethyl-L-lysyl-[protein] + S-adenosyl-L-homocysteine + H(+)</text>
        <dbReference type="Rhea" id="RHEA:54200"/>
        <dbReference type="Rhea" id="RHEA-COMP:13826"/>
        <dbReference type="Rhea" id="RHEA-COMP:13827"/>
        <dbReference type="ChEBI" id="CHEBI:15378"/>
        <dbReference type="ChEBI" id="CHEBI:57856"/>
        <dbReference type="ChEBI" id="CHEBI:59789"/>
        <dbReference type="ChEBI" id="CHEBI:61961"/>
        <dbReference type="ChEBI" id="CHEBI:61976"/>
    </reaction>
</comment>
<comment type="caution">
    <text evidence="11">The sequence shown here is derived from an EMBL/GenBank/DDBJ whole genome shotgun (WGS) entry which is preliminary data.</text>
</comment>
<evidence type="ECO:0000313" key="12">
    <source>
        <dbReference type="Proteomes" id="UP001209878"/>
    </source>
</evidence>
<evidence type="ECO:0000256" key="6">
    <source>
        <dbReference type="ARBA" id="ARBA00048653"/>
    </source>
</evidence>
<dbReference type="Pfam" id="PF13847">
    <property type="entry name" value="Methyltransf_31"/>
    <property type="match status" value="1"/>
</dbReference>
<dbReference type="GO" id="GO:0032259">
    <property type="term" value="P:methylation"/>
    <property type="evidence" value="ECO:0007669"/>
    <property type="project" value="UniProtKB-KW"/>
</dbReference>
<dbReference type="PANTHER" id="PTHR12176">
    <property type="entry name" value="SAM-DEPENDENT METHYLTRANSFERASE SUPERFAMILY PROTEIN"/>
    <property type="match status" value="1"/>
</dbReference>
<keyword evidence="4" id="KW-0808">Transferase</keyword>
<evidence type="ECO:0000256" key="1">
    <source>
        <dbReference type="ARBA" id="ARBA00008361"/>
    </source>
</evidence>
<evidence type="ECO:0000256" key="3">
    <source>
        <dbReference type="ARBA" id="ARBA00022603"/>
    </source>
</evidence>
<organism evidence="11 12">
    <name type="scientific">Ridgeia piscesae</name>
    <name type="common">Tubeworm</name>
    <dbReference type="NCBI Taxonomy" id="27915"/>
    <lineage>
        <taxon>Eukaryota</taxon>
        <taxon>Metazoa</taxon>
        <taxon>Spiralia</taxon>
        <taxon>Lophotrochozoa</taxon>
        <taxon>Annelida</taxon>
        <taxon>Polychaeta</taxon>
        <taxon>Sedentaria</taxon>
        <taxon>Canalipalpata</taxon>
        <taxon>Sabellida</taxon>
        <taxon>Siboglinidae</taxon>
        <taxon>Ridgeia</taxon>
    </lineage>
</organism>
<keyword evidence="12" id="KW-1185">Reference proteome</keyword>
<dbReference type="SUPFAM" id="SSF53335">
    <property type="entry name" value="S-adenosyl-L-methionine-dependent methyltransferases"/>
    <property type="match status" value="1"/>
</dbReference>
<dbReference type="EMBL" id="JAODUO010000053">
    <property type="protein sequence ID" value="KAK2191373.1"/>
    <property type="molecule type" value="Genomic_DNA"/>
</dbReference>
<evidence type="ECO:0000256" key="8">
    <source>
        <dbReference type="ARBA" id="ARBA00059299"/>
    </source>
</evidence>
<evidence type="ECO:0000256" key="9">
    <source>
        <dbReference type="ARBA" id="ARBA00067848"/>
    </source>
</evidence>